<evidence type="ECO:0000256" key="1">
    <source>
        <dbReference type="SAM" id="MobiDB-lite"/>
    </source>
</evidence>
<proteinExistence type="predicted"/>
<comment type="caution">
    <text evidence="2">The sequence shown here is derived from an EMBL/GenBank/DDBJ whole genome shotgun (WGS) entry which is preliminary data.</text>
</comment>
<accession>A0A7J7WD14</accession>
<evidence type="ECO:0000313" key="2">
    <source>
        <dbReference type="EMBL" id="KAF6335317.1"/>
    </source>
</evidence>
<keyword evidence="3" id="KW-1185">Reference proteome</keyword>
<name>A0A7J7WD14_PIPKU</name>
<organism evidence="2 3">
    <name type="scientific">Pipistrellus kuhlii</name>
    <name type="common">Kuhl's pipistrelle</name>
    <dbReference type="NCBI Taxonomy" id="59472"/>
    <lineage>
        <taxon>Eukaryota</taxon>
        <taxon>Metazoa</taxon>
        <taxon>Chordata</taxon>
        <taxon>Craniata</taxon>
        <taxon>Vertebrata</taxon>
        <taxon>Euteleostomi</taxon>
        <taxon>Mammalia</taxon>
        <taxon>Eutheria</taxon>
        <taxon>Laurasiatheria</taxon>
        <taxon>Chiroptera</taxon>
        <taxon>Yangochiroptera</taxon>
        <taxon>Vespertilionidae</taxon>
        <taxon>Pipistrellus</taxon>
    </lineage>
</organism>
<dbReference type="EMBL" id="JACAGB010000011">
    <property type="protein sequence ID" value="KAF6335317.1"/>
    <property type="molecule type" value="Genomic_DNA"/>
</dbReference>
<dbReference type="Proteomes" id="UP000558488">
    <property type="component" value="Unassembled WGS sequence"/>
</dbReference>
<evidence type="ECO:0000313" key="3">
    <source>
        <dbReference type="Proteomes" id="UP000558488"/>
    </source>
</evidence>
<sequence>MGSSQSGLGESPALEPSHGPSSASQPPVSLPGSNRALVGSLSLACALSQSALRNLSPTLPPPQMHELCASASNDNNNDTKWKEEGDRRRTPEWEWVRRKASGADGGTTCERAWLRSFPPS</sequence>
<feature type="region of interest" description="Disordered" evidence="1">
    <location>
        <begin position="54"/>
        <end position="120"/>
    </location>
</feature>
<dbReference type="AlphaFoldDB" id="A0A7J7WD14"/>
<protein>
    <submittedName>
        <fullName evidence="2">Uncharacterized protein</fullName>
    </submittedName>
</protein>
<gene>
    <name evidence="2" type="ORF">mPipKuh1_008000</name>
</gene>
<feature type="compositionally biased region" description="Basic and acidic residues" evidence="1">
    <location>
        <begin position="77"/>
        <end position="97"/>
    </location>
</feature>
<feature type="region of interest" description="Disordered" evidence="1">
    <location>
        <begin position="1"/>
        <end position="35"/>
    </location>
</feature>
<reference evidence="2 3" key="1">
    <citation type="journal article" date="2020" name="Nature">
        <title>Six reference-quality genomes reveal evolution of bat adaptations.</title>
        <authorList>
            <person name="Jebb D."/>
            <person name="Huang Z."/>
            <person name="Pippel M."/>
            <person name="Hughes G.M."/>
            <person name="Lavrichenko K."/>
            <person name="Devanna P."/>
            <person name="Winkler S."/>
            <person name="Jermiin L.S."/>
            <person name="Skirmuntt E.C."/>
            <person name="Katzourakis A."/>
            <person name="Burkitt-Gray L."/>
            <person name="Ray D.A."/>
            <person name="Sullivan K.A.M."/>
            <person name="Roscito J.G."/>
            <person name="Kirilenko B.M."/>
            <person name="Davalos L.M."/>
            <person name="Corthals A.P."/>
            <person name="Power M.L."/>
            <person name="Jones G."/>
            <person name="Ransome R.D."/>
            <person name="Dechmann D.K.N."/>
            <person name="Locatelli A.G."/>
            <person name="Puechmaille S.J."/>
            <person name="Fedrigo O."/>
            <person name="Jarvis E.D."/>
            <person name="Hiller M."/>
            <person name="Vernes S.C."/>
            <person name="Myers E.W."/>
            <person name="Teeling E.C."/>
        </authorList>
    </citation>
    <scope>NUCLEOTIDE SEQUENCE [LARGE SCALE GENOMIC DNA]</scope>
    <source>
        <strain evidence="2">MPipKuh1</strain>
        <tissue evidence="2">Flight muscle</tissue>
    </source>
</reference>